<comment type="caution">
    <text evidence="3">The sequence shown here is derived from an EMBL/GenBank/DDBJ whole genome shotgun (WGS) entry which is preliminary data.</text>
</comment>
<evidence type="ECO:0000313" key="3">
    <source>
        <dbReference type="EMBL" id="OAN51501.1"/>
    </source>
</evidence>
<name>A0A178MTL2_9PROT</name>
<dbReference type="RefSeq" id="WP_068499358.1">
    <property type="nucleotide sequence ID" value="NZ_LWQU01000130.1"/>
</dbReference>
<dbReference type="NCBIfam" id="NF004508">
    <property type="entry name" value="PRK05849.1"/>
    <property type="match status" value="1"/>
</dbReference>
<dbReference type="Gene3D" id="3.30.1490.20">
    <property type="entry name" value="ATP-grasp fold, A domain"/>
    <property type="match status" value="1"/>
</dbReference>
<dbReference type="Proteomes" id="UP000078543">
    <property type="component" value="Unassembled WGS sequence"/>
</dbReference>
<feature type="domain" description="PEP-utilising enzyme mobile" evidence="1">
    <location>
        <begin position="693"/>
        <end position="746"/>
    </location>
</feature>
<feature type="domain" description="Pyruvate phosphate dikinase AMP/ATP-binding" evidence="2">
    <location>
        <begin position="54"/>
        <end position="149"/>
    </location>
</feature>
<dbReference type="Gene3D" id="3.50.30.10">
    <property type="entry name" value="Phosphohistidine domain"/>
    <property type="match status" value="1"/>
</dbReference>
<dbReference type="Gene3D" id="3.30.470.20">
    <property type="entry name" value="ATP-grasp fold, B domain"/>
    <property type="match status" value="1"/>
</dbReference>
<dbReference type="Pfam" id="PF00391">
    <property type="entry name" value="PEP-utilizers"/>
    <property type="match status" value="1"/>
</dbReference>
<dbReference type="STRING" id="1437059.A6A05_01170"/>
<organism evidence="3 4">
    <name type="scientific">Magnetospirillum moscoviense</name>
    <dbReference type="NCBI Taxonomy" id="1437059"/>
    <lineage>
        <taxon>Bacteria</taxon>
        <taxon>Pseudomonadati</taxon>
        <taxon>Pseudomonadota</taxon>
        <taxon>Alphaproteobacteria</taxon>
        <taxon>Rhodospirillales</taxon>
        <taxon>Rhodospirillaceae</taxon>
        <taxon>Magnetospirillum</taxon>
    </lineage>
</organism>
<evidence type="ECO:0000259" key="1">
    <source>
        <dbReference type="Pfam" id="PF00391"/>
    </source>
</evidence>
<dbReference type="SUPFAM" id="SSF52009">
    <property type="entry name" value="Phosphohistidine domain"/>
    <property type="match status" value="1"/>
</dbReference>
<protein>
    <submittedName>
        <fullName evidence="3">Phosphoenolpyruvate synthase</fullName>
    </submittedName>
</protein>
<dbReference type="GO" id="GO:0005524">
    <property type="term" value="F:ATP binding"/>
    <property type="evidence" value="ECO:0007669"/>
    <property type="project" value="InterPro"/>
</dbReference>
<gene>
    <name evidence="3" type="ORF">A6A05_01170</name>
</gene>
<dbReference type="PANTHER" id="PTHR43615:SF1">
    <property type="entry name" value="PPDK_N DOMAIN-CONTAINING PROTEIN"/>
    <property type="match status" value="1"/>
</dbReference>
<evidence type="ECO:0000259" key="2">
    <source>
        <dbReference type="Pfam" id="PF01326"/>
    </source>
</evidence>
<reference evidence="3 4" key="1">
    <citation type="submission" date="2016-04" db="EMBL/GenBank/DDBJ databases">
        <title>Draft genome sequence of freshwater magnetotactic bacteria Magnetospirillum marisnigri SP-1 and Magnetospirillum moscoviense BB-1.</title>
        <authorList>
            <person name="Koziaeva V."/>
            <person name="Dziuba M.V."/>
            <person name="Ivanov T.M."/>
            <person name="Kuznetsov B."/>
            <person name="Grouzdev D.S."/>
        </authorList>
    </citation>
    <scope>NUCLEOTIDE SEQUENCE [LARGE SCALE GENOMIC DNA]</scope>
    <source>
        <strain evidence="3 4">BB-1</strain>
    </source>
</reference>
<dbReference type="SUPFAM" id="SSF56059">
    <property type="entry name" value="Glutathione synthetase ATP-binding domain-like"/>
    <property type="match status" value="1"/>
</dbReference>
<accession>A0A178MTL2</accession>
<keyword evidence="3" id="KW-0670">Pyruvate</keyword>
<dbReference type="InterPro" id="IPR002192">
    <property type="entry name" value="PPDK_AMP/ATP-bd"/>
</dbReference>
<dbReference type="InterPro" id="IPR051549">
    <property type="entry name" value="PEP_Utilizing_Enz"/>
</dbReference>
<dbReference type="InterPro" id="IPR036637">
    <property type="entry name" value="Phosphohistidine_dom_sf"/>
</dbReference>
<evidence type="ECO:0000313" key="4">
    <source>
        <dbReference type="Proteomes" id="UP000078543"/>
    </source>
</evidence>
<dbReference type="PANTHER" id="PTHR43615">
    <property type="entry name" value="PHOSPHOENOLPYRUVATE SYNTHASE-RELATED"/>
    <property type="match status" value="1"/>
</dbReference>
<proteinExistence type="predicted"/>
<keyword evidence="4" id="KW-1185">Reference proteome</keyword>
<dbReference type="InterPro" id="IPR008279">
    <property type="entry name" value="PEP-util_enz_mobile_dom"/>
</dbReference>
<dbReference type="EMBL" id="LWQU01000130">
    <property type="protein sequence ID" value="OAN51501.1"/>
    <property type="molecule type" value="Genomic_DNA"/>
</dbReference>
<dbReference type="OrthoDB" id="3590125at2"/>
<dbReference type="InterPro" id="IPR013815">
    <property type="entry name" value="ATP_grasp_subdomain_1"/>
</dbReference>
<sequence>MGFVFRSKAETLEALAGRLQSASVLPLFHVGTAEWKADRNGVLARLGRLDWAGAPLIVRSSAEGEDGECCSMAGKFLSLQDVGLAEAPAAIDRVAAAYGRDNPKDRVLIQPMLAGVAASGVAFTRDPSTGSPYLVVNGAEGADTSVVTGGKAGATWCRTHWRFGPEPQDDRIRPILLLARELIAITGRDALDIEFAFDQGGRLWLLQVRPLAVATGVEDAELDRAVRQVMAKVGQAMCPHPLLKGARTVFGIMPDWNPAEIIGVRPSPLALSLYRELVTDSIWAYQRHNYGYRNLRSFPLLVHFHGLPYIDVRVSFNSFVPRDVDGELAEKLVDYYIERLLARPSLHDKVEFEIVLSAYTFDMDQRLDTLAAHGFSEDECTGLADALRRLTNTIINRKTGLWQADIEKVRVLEERRQLIQTSRMSAREKVYWLLEDCKRYGTLPFAGLARAGFVAVQMLRSLVAAGVLAPEELNAFLGGLNTVGSELAHDTKSLDKAAFLAKYGHLRPGTYDLRSPRYDRAPELYGIGDGHGGEPPPRPRFALSLPQMRAIESLLAQHGLDNDVVGLFDFFQAAIEGREKSKFIFTRALSDALELLAELGESAGFARDDMAFADIAVVREWQASCADDADTLAASIARGRAQYRLTQALLLPALIAVPGDVWSFATLDTDPNFITLKSVTAPARRTGDSSLAGAIVCIESADPGFDWIFAHGIAGLVTAFGGTNSHMAIRAAELGIPAVIGAGLTKYSCWANASVLHLDCANRKVEVVR</sequence>
<dbReference type="Pfam" id="PF01326">
    <property type="entry name" value="PPDK_N"/>
    <property type="match status" value="1"/>
</dbReference>
<dbReference type="AlphaFoldDB" id="A0A178MTL2"/>
<dbReference type="GO" id="GO:0016301">
    <property type="term" value="F:kinase activity"/>
    <property type="evidence" value="ECO:0007669"/>
    <property type="project" value="InterPro"/>
</dbReference>